<evidence type="ECO:0000313" key="1">
    <source>
        <dbReference type="EMBL" id="KAI8013172.1"/>
    </source>
</evidence>
<sequence length="528" mass="60465">MLATREANMVNEKGKGTISSSNLNPKNNDASNTSQSETTLSISMKMSVKETGVANENEDKEHNENEEVMNEENAIPDLANGKFSIEEEKNEEIAMEEDENHEDSTMEEDKKNEPNAIDKEDNEQNATEEEGKEQGEEIKGKNEENTIEQAKNEDKLGENSRERVKRSRKRNRKKVAQRGSEIVATKVEDKPESSSKKKVSNRGSETVATKVEDKPGSSNKKTVSKRAESMGMVFMCSSKTKKDCYHYKVLGLPASKRDVVQKVYKGMRLFLFDFDLRLMYGIYKAAGPGGYNIEPKAFQSAFPSQVRFTVLEDCNPLAEEKFKKVIKDNYYARNKFDCQLTSEQVKNLCKLFVASSRGSSNSKKSGRNRKAETHTYADRDRIRRPERRSRLVADRQYHDRPIIYESEMFAPLPRLPPLTPPPVAAPSYVSYGRSLEMDVYGQDPLVEHRGRRLLDLDVRHRDEIGSCDPYISYREPLSYRDPLYSAHLPPPEYSSPGLRAEYRPLTSEYRYHEEAPSEYGPLRTMYRY</sequence>
<accession>A0ACC0HHW5</accession>
<dbReference type="EMBL" id="CM045761">
    <property type="protein sequence ID" value="KAI8013172.1"/>
    <property type="molecule type" value="Genomic_DNA"/>
</dbReference>
<name>A0ACC0HHW5_9ERIC</name>
<organism evidence="1 2">
    <name type="scientific">Camellia lanceoleosa</name>
    <dbReference type="NCBI Taxonomy" id="1840588"/>
    <lineage>
        <taxon>Eukaryota</taxon>
        <taxon>Viridiplantae</taxon>
        <taxon>Streptophyta</taxon>
        <taxon>Embryophyta</taxon>
        <taxon>Tracheophyta</taxon>
        <taxon>Spermatophyta</taxon>
        <taxon>Magnoliopsida</taxon>
        <taxon>eudicotyledons</taxon>
        <taxon>Gunneridae</taxon>
        <taxon>Pentapetalae</taxon>
        <taxon>asterids</taxon>
        <taxon>Ericales</taxon>
        <taxon>Theaceae</taxon>
        <taxon>Camellia</taxon>
    </lineage>
</organism>
<evidence type="ECO:0000313" key="2">
    <source>
        <dbReference type="Proteomes" id="UP001060215"/>
    </source>
</evidence>
<gene>
    <name evidence="1" type="ORF">LOK49_LG05G01259</name>
</gene>
<keyword evidence="2" id="KW-1185">Reference proteome</keyword>
<dbReference type="Proteomes" id="UP001060215">
    <property type="component" value="Chromosome 4"/>
</dbReference>
<reference evidence="1 2" key="1">
    <citation type="journal article" date="2022" name="Plant J.">
        <title>Chromosome-level genome of Camellia lanceoleosa provides a valuable resource for understanding genome evolution and self-incompatibility.</title>
        <authorList>
            <person name="Gong W."/>
            <person name="Xiao S."/>
            <person name="Wang L."/>
            <person name="Liao Z."/>
            <person name="Chang Y."/>
            <person name="Mo W."/>
            <person name="Hu G."/>
            <person name="Li W."/>
            <person name="Zhao G."/>
            <person name="Zhu H."/>
            <person name="Hu X."/>
            <person name="Ji K."/>
            <person name="Xiang X."/>
            <person name="Song Q."/>
            <person name="Yuan D."/>
            <person name="Jin S."/>
            <person name="Zhang L."/>
        </authorList>
    </citation>
    <scope>NUCLEOTIDE SEQUENCE [LARGE SCALE GENOMIC DNA]</scope>
    <source>
        <strain evidence="1">SQ_2022a</strain>
    </source>
</reference>
<protein>
    <submittedName>
        <fullName evidence="1">Uncharacterized protein</fullName>
    </submittedName>
</protein>
<comment type="caution">
    <text evidence="1">The sequence shown here is derived from an EMBL/GenBank/DDBJ whole genome shotgun (WGS) entry which is preliminary data.</text>
</comment>
<proteinExistence type="predicted"/>